<dbReference type="InterPro" id="IPR023772">
    <property type="entry name" value="DNA-bd_HTH_TetR-type_CS"/>
</dbReference>
<keyword evidence="1" id="KW-0805">Transcription regulation</keyword>
<evidence type="ECO:0000256" key="4">
    <source>
        <dbReference type="PROSITE-ProRule" id="PRU00335"/>
    </source>
</evidence>
<proteinExistence type="predicted"/>
<dbReference type="SUPFAM" id="SSF46689">
    <property type="entry name" value="Homeodomain-like"/>
    <property type="match status" value="1"/>
</dbReference>
<dbReference type="RefSeq" id="WP_339574115.1">
    <property type="nucleotide sequence ID" value="NZ_JBBIAA010000003.1"/>
</dbReference>
<dbReference type="InterPro" id="IPR041347">
    <property type="entry name" value="MftR_C"/>
</dbReference>
<keyword evidence="7" id="KW-1185">Reference proteome</keyword>
<organism evidence="6 7">
    <name type="scientific">Pseudokineococcus basanitobsidens</name>
    <dbReference type="NCBI Taxonomy" id="1926649"/>
    <lineage>
        <taxon>Bacteria</taxon>
        <taxon>Bacillati</taxon>
        <taxon>Actinomycetota</taxon>
        <taxon>Actinomycetes</taxon>
        <taxon>Kineosporiales</taxon>
        <taxon>Kineosporiaceae</taxon>
        <taxon>Pseudokineococcus</taxon>
    </lineage>
</organism>
<evidence type="ECO:0000256" key="2">
    <source>
        <dbReference type="ARBA" id="ARBA00023125"/>
    </source>
</evidence>
<dbReference type="InterPro" id="IPR001647">
    <property type="entry name" value="HTH_TetR"/>
</dbReference>
<dbReference type="Pfam" id="PF00440">
    <property type="entry name" value="TetR_N"/>
    <property type="match status" value="1"/>
</dbReference>
<dbReference type="Gene3D" id="1.10.10.60">
    <property type="entry name" value="Homeodomain-like"/>
    <property type="match status" value="1"/>
</dbReference>
<dbReference type="PANTHER" id="PTHR30055:SF238">
    <property type="entry name" value="MYCOFACTOCIN BIOSYNTHESIS TRANSCRIPTIONAL REGULATOR MFTR-RELATED"/>
    <property type="match status" value="1"/>
</dbReference>
<accession>A0ABU8RI95</accession>
<sequence>MSSSMSSGVAVGRRERKKLETRARLESVALDLFEERGYDATTVEDVTESADVAVRTFFRYFPSKEALLVGPTGEALTALEAALDARPEGETPYVSVVAALRSLRGEALRAQEASVLRRLRLALVVPAARAGVLEAYQQWEGVLVRHLRRRRPDGDVLETRVVAAGVMAAFRVAVESWVEGGGGDDLDDLFDRAVERMGTGLADVTS</sequence>
<gene>
    <name evidence="6" type="ORF">WDZ17_05425</name>
</gene>
<evidence type="ECO:0000313" key="7">
    <source>
        <dbReference type="Proteomes" id="UP001387100"/>
    </source>
</evidence>
<evidence type="ECO:0000256" key="3">
    <source>
        <dbReference type="ARBA" id="ARBA00023163"/>
    </source>
</evidence>
<dbReference type="PRINTS" id="PR00455">
    <property type="entry name" value="HTHTETR"/>
</dbReference>
<dbReference type="Pfam" id="PF17754">
    <property type="entry name" value="TetR_C_14"/>
    <property type="match status" value="1"/>
</dbReference>
<name>A0ABU8RI95_9ACTN</name>
<keyword evidence="3" id="KW-0804">Transcription</keyword>
<protein>
    <submittedName>
        <fullName evidence="6">TetR family transcriptional regulator</fullName>
    </submittedName>
</protein>
<dbReference type="PROSITE" id="PS50977">
    <property type="entry name" value="HTH_TETR_2"/>
    <property type="match status" value="1"/>
</dbReference>
<evidence type="ECO:0000313" key="6">
    <source>
        <dbReference type="EMBL" id="MEJ5944733.1"/>
    </source>
</evidence>
<dbReference type="EMBL" id="JBBIAA010000003">
    <property type="protein sequence ID" value="MEJ5944733.1"/>
    <property type="molecule type" value="Genomic_DNA"/>
</dbReference>
<reference evidence="6 7" key="1">
    <citation type="journal article" date="2017" name="Int. J. Syst. Evol. Microbiol.">
        <title>Pseudokineococcus basanitobsidens sp. nov., isolated from volcanic rock.</title>
        <authorList>
            <person name="Lee D.W."/>
            <person name="Park M.Y."/>
            <person name="Kim J.J."/>
            <person name="Kim B.S."/>
        </authorList>
    </citation>
    <scope>NUCLEOTIDE SEQUENCE [LARGE SCALE GENOMIC DNA]</scope>
    <source>
        <strain evidence="6 7">DSM 103726</strain>
    </source>
</reference>
<dbReference type="InterPro" id="IPR009057">
    <property type="entry name" value="Homeodomain-like_sf"/>
</dbReference>
<dbReference type="PROSITE" id="PS01081">
    <property type="entry name" value="HTH_TETR_1"/>
    <property type="match status" value="1"/>
</dbReference>
<keyword evidence="2 4" id="KW-0238">DNA-binding</keyword>
<feature type="DNA-binding region" description="H-T-H motif" evidence="4">
    <location>
        <begin position="42"/>
        <end position="61"/>
    </location>
</feature>
<dbReference type="Gene3D" id="1.10.357.10">
    <property type="entry name" value="Tetracycline Repressor, domain 2"/>
    <property type="match status" value="1"/>
</dbReference>
<evidence type="ECO:0000256" key="1">
    <source>
        <dbReference type="ARBA" id="ARBA00023015"/>
    </source>
</evidence>
<evidence type="ECO:0000259" key="5">
    <source>
        <dbReference type="PROSITE" id="PS50977"/>
    </source>
</evidence>
<feature type="domain" description="HTH tetR-type" evidence="5">
    <location>
        <begin position="19"/>
        <end position="79"/>
    </location>
</feature>
<dbReference type="PANTHER" id="PTHR30055">
    <property type="entry name" value="HTH-TYPE TRANSCRIPTIONAL REGULATOR RUTR"/>
    <property type="match status" value="1"/>
</dbReference>
<dbReference type="InterPro" id="IPR050109">
    <property type="entry name" value="HTH-type_TetR-like_transc_reg"/>
</dbReference>
<dbReference type="Proteomes" id="UP001387100">
    <property type="component" value="Unassembled WGS sequence"/>
</dbReference>
<comment type="caution">
    <text evidence="6">The sequence shown here is derived from an EMBL/GenBank/DDBJ whole genome shotgun (WGS) entry which is preliminary data.</text>
</comment>